<gene>
    <name evidence="8" type="ORF">PbJCM13498_28870</name>
</gene>
<feature type="transmembrane region" description="Helical" evidence="6">
    <location>
        <begin position="54"/>
        <end position="73"/>
    </location>
</feature>
<evidence type="ECO:0000259" key="7">
    <source>
        <dbReference type="Pfam" id="PF13244"/>
    </source>
</evidence>
<dbReference type="AlphaFoldDB" id="A0A5M4B1T9"/>
<evidence type="ECO:0000256" key="4">
    <source>
        <dbReference type="ARBA" id="ARBA00022989"/>
    </source>
</evidence>
<keyword evidence="5 6" id="KW-0472">Membrane</keyword>
<feature type="transmembrane region" description="Helical" evidence="6">
    <location>
        <begin position="6"/>
        <end position="23"/>
    </location>
</feature>
<evidence type="ECO:0000256" key="3">
    <source>
        <dbReference type="ARBA" id="ARBA00022692"/>
    </source>
</evidence>
<feature type="domain" description="MrpA C-terminal/MbhD" evidence="7">
    <location>
        <begin position="12"/>
        <end position="78"/>
    </location>
</feature>
<dbReference type="Proteomes" id="UP000391834">
    <property type="component" value="Unassembled WGS sequence"/>
</dbReference>
<proteinExistence type="predicted"/>
<keyword evidence="4 6" id="KW-1133">Transmembrane helix</keyword>
<evidence type="ECO:0000313" key="9">
    <source>
        <dbReference type="Proteomes" id="UP000391834"/>
    </source>
</evidence>
<dbReference type="InterPro" id="IPR025383">
    <property type="entry name" value="MrpA_C/MbhD"/>
</dbReference>
<keyword evidence="2" id="KW-1003">Cell membrane</keyword>
<comment type="caution">
    <text evidence="8">The sequence shown here is derived from an EMBL/GenBank/DDBJ whole genome shotgun (WGS) entry which is preliminary data.</text>
</comment>
<dbReference type="EMBL" id="BLAX01000001">
    <property type="protein sequence ID" value="GET34024.1"/>
    <property type="molecule type" value="Genomic_DNA"/>
</dbReference>
<dbReference type="GO" id="GO:0005886">
    <property type="term" value="C:plasma membrane"/>
    <property type="evidence" value="ECO:0007669"/>
    <property type="project" value="UniProtKB-SubCell"/>
</dbReference>
<evidence type="ECO:0000256" key="1">
    <source>
        <dbReference type="ARBA" id="ARBA00004651"/>
    </source>
</evidence>
<keyword evidence="9" id="KW-1185">Reference proteome</keyword>
<dbReference type="OrthoDB" id="7875411at2"/>
<organism evidence="8 9">
    <name type="scientific">Prolixibacter bellariivorans</name>
    <dbReference type="NCBI Taxonomy" id="314319"/>
    <lineage>
        <taxon>Bacteria</taxon>
        <taxon>Pseudomonadati</taxon>
        <taxon>Bacteroidota</taxon>
        <taxon>Bacteroidia</taxon>
        <taxon>Marinilabiliales</taxon>
        <taxon>Prolixibacteraceae</taxon>
        <taxon>Prolixibacter</taxon>
    </lineage>
</organism>
<evidence type="ECO:0000256" key="5">
    <source>
        <dbReference type="ARBA" id="ARBA00023136"/>
    </source>
</evidence>
<comment type="subcellular location">
    <subcellularLocation>
        <location evidence="1">Cell membrane</location>
        <topology evidence="1">Multi-pass membrane protein</topology>
    </subcellularLocation>
</comment>
<protein>
    <recommendedName>
        <fullName evidence="7">MrpA C-terminal/MbhD domain-containing protein</fullName>
    </recommendedName>
</protein>
<name>A0A5M4B1T9_9BACT</name>
<keyword evidence="3 6" id="KW-0812">Transmembrane</keyword>
<evidence type="ECO:0000313" key="8">
    <source>
        <dbReference type="EMBL" id="GET34024.1"/>
    </source>
</evidence>
<reference evidence="8 9" key="1">
    <citation type="submission" date="2019-10" db="EMBL/GenBank/DDBJ databases">
        <title>Prolixibacter strains distinguished by the presence of nitrate reductase genes were adept at nitrate-dependent anaerobic corrosion of metallic iron and carbon steel.</title>
        <authorList>
            <person name="Iino T."/>
            <person name="Shono N."/>
            <person name="Ito K."/>
            <person name="Nakamura R."/>
            <person name="Sueoka K."/>
            <person name="Harayama S."/>
            <person name="Ohkuma M."/>
        </authorList>
    </citation>
    <scope>NUCLEOTIDE SEQUENCE [LARGE SCALE GENOMIC DNA]</scope>
    <source>
        <strain evidence="8 9">JCM 13498</strain>
    </source>
</reference>
<accession>A0A5M4B1T9</accession>
<dbReference type="RefSeq" id="WP_025863899.1">
    <property type="nucleotide sequence ID" value="NZ_BLAX01000001.1"/>
</dbReference>
<feature type="transmembrane region" description="Helical" evidence="6">
    <location>
        <begin position="30"/>
        <end position="48"/>
    </location>
</feature>
<evidence type="ECO:0000256" key="6">
    <source>
        <dbReference type="SAM" id="Phobius"/>
    </source>
</evidence>
<dbReference type="Pfam" id="PF13244">
    <property type="entry name" value="MbhD"/>
    <property type="match status" value="1"/>
</dbReference>
<sequence>MILLLITIVLGVVMLIAALIAVYNKDMKTAIIAAGLTSLFASVLYVLLAAPDVALTEASIGSGLTTLIFFYVYNKIRRNNAQE</sequence>
<evidence type="ECO:0000256" key="2">
    <source>
        <dbReference type="ARBA" id="ARBA00022475"/>
    </source>
</evidence>